<dbReference type="PROSITE" id="PS51184">
    <property type="entry name" value="JMJC"/>
    <property type="match status" value="1"/>
</dbReference>
<dbReference type="Gene3D" id="1.10.10.1500">
    <property type="entry name" value="JmjC domain-containing ribosomal oxygenase (ROX), dimer domain"/>
    <property type="match status" value="1"/>
</dbReference>
<feature type="compositionally biased region" description="Basic residues" evidence="15">
    <location>
        <begin position="77"/>
        <end position="88"/>
    </location>
</feature>
<dbReference type="Pfam" id="PF08007">
    <property type="entry name" value="JmjC_2"/>
    <property type="match status" value="1"/>
</dbReference>
<evidence type="ECO:0000313" key="17">
    <source>
        <dbReference type="EMBL" id="CAG9865116.1"/>
    </source>
</evidence>
<dbReference type="Pfam" id="PF21233">
    <property type="entry name" value="WHD_RIOX1"/>
    <property type="match status" value="1"/>
</dbReference>
<comment type="similarity">
    <text evidence="2">Belongs to the ROX family. NO66 subfamily.</text>
</comment>
<keyword evidence="9 14" id="KW-0805">Transcription regulation</keyword>
<dbReference type="PANTHER" id="PTHR13096">
    <property type="entry name" value="MINA53 MYC INDUCED NUCLEAR ANTIGEN"/>
    <property type="match status" value="1"/>
</dbReference>
<dbReference type="Gene3D" id="3.90.930.40">
    <property type="match status" value="1"/>
</dbReference>
<dbReference type="InterPro" id="IPR039994">
    <property type="entry name" value="NO66-like"/>
</dbReference>
<comment type="cofactor">
    <cofactor evidence="14">
        <name>Fe(2+)</name>
        <dbReference type="ChEBI" id="CHEBI:29033"/>
    </cofactor>
    <text evidence="14">Binds 1 Fe(2+) ion per subunit.</text>
</comment>
<dbReference type="GO" id="GO:0005506">
    <property type="term" value="F:iron ion binding"/>
    <property type="evidence" value="ECO:0007669"/>
    <property type="project" value="UniProtKB-UniRule"/>
</dbReference>
<keyword evidence="6 14" id="KW-0223">Dioxygenase</keyword>
<dbReference type="FunFam" id="1.10.10.1500:FF:000001">
    <property type="entry name" value="ribosomal oxygenase 1 isoform X1"/>
    <property type="match status" value="1"/>
</dbReference>
<feature type="domain" description="JmjC" evidence="16">
    <location>
        <begin position="227"/>
        <end position="371"/>
    </location>
</feature>
<keyword evidence="4 14" id="KW-0479">Metal-binding</keyword>
<feature type="region of interest" description="Disordered" evidence="15">
    <location>
        <begin position="18"/>
        <end position="96"/>
    </location>
</feature>
<evidence type="ECO:0000256" key="8">
    <source>
        <dbReference type="ARBA" id="ARBA00023004"/>
    </source>
</evidence>
<keyword evidence="10 14" id="KW-0804">Transcription</keyword>
<dbReference type="InterPro" id="IPR049043">
    <property type="entry name" value="WHD_RIOX1"/>
</dbReference>
<evidence type="ECO:0000256" key="15">
    <source>
        <dbReference type="SAM" id="MobiDB-lite"/>
    </source>
</evidence>
<dbReference type="GO" id="GO:0005730">
    <property type="term" value="C:nucleolus"/>
    <property type="evidence" value="ECO:0007669"/>
    <property type="project" value="TreeGrafter"/>
</dbReference>
<dbReference type="PANTHER" id="PTHR13096:SF8">
    <property type="entry name" value="RIBOSOMAL OXYGENASE 1"/>
    <property type="match status" value="1"/>
</dbReference>
<dbReference type="GO" id="GO:0032453">
    <property type="term" value="F:histone H3K4 demethylase activity"/>
    <property type="evidence" value="ECO:0007669"/>
    <property type="project" value="TreeGrafter"/>
</dbReference>
<organism evidence="17 18">
    <name type="scientific">Phyllotreta striolata</name>
    <name type="common">Striped flea beetle</name>
    <name type="synonym">Crioceris striolata</name>
    <dbReference type="NCBI Taxonomy" id="444603"/>
    <lineage>
        <taxon>Eukaryota</taxon>
        <taxon>Metazoa</taxon>
        <taxon>Ecdysozoa</taxon>
        <taxon>Arthropoda</taxon>
        <taxon>Hexapoda</taxon>
        <taxon>Insecta</taxon>
        <taxon>Pterygota</taxon>
        <taxon>Neoptera</taxon>
        <taxon>Endopterygota</taxon>
        <taxon>Coleoptera</taxon>
        <taxon>Polyphaga</taxon>
        <taxon>Cucujiformia</taxon>
        <taxon>Chrysomeloidea</taxon>
        <taxon>Chrysomelidae</taxon>
        <taxon>Galerucinae</taxon>
        <taxon>Alticini</taxon>
        <taxon>Phyllotreta</taxon>
    </lineage>
</organism>
<dbReference type="OrthoDB" id="425950at2759"/>
<gene>
    <name evidence="17" type="ORF">PHYEVI_LOCUS11361</name>
</gene>
<proteinExistence type="inferred from homology"/>
<sequence>MALSNGHTPVSAFSVYKVTGSKKRKNKETLLSPNELPIKKEKKHKTKLSNNAESILIKKKSKSTKTSYKTHETNKPVTKKSLAKKQKGKSNLNDLKTKKKISNEEIAPTLIPIETNSDLSEPASNSNQIDPTPEVLKLFKWLIAPLKPKEFLEKYWETEAFHQQRNSGDYYKCILTTERLDSVFREHPLYYTRNVDVVSYENGVKEVHNEEGRVVASALYDYYSNGCSIRILNPQTYVQKVHYLITALQEYFGSMVGVNVYLTPAGSQGFAPHYDDIEAFVLQLEGRKHWKLYKPKGSDVLARDSSANLKHEDIGEPFMEATLNAGDLLYFPRGTIHEARTDSEAHSLHITVSVYQRNSYADLLEHILPKALQEASLNNVEFRKGLPLNYLKYSGFVNRGLKSEKRKSLIENVNKLIDTLKEYVNVDLAADALGRRLMYDSMPPFLSTEEANFTSKYDGDFMQDGKIVNRIEIGMDTQIRLVRFYCLRLVVDGDSAKIYYSTENAKYYHGEEEQFLSIDLGLVPCIKKLQRMYPNYIEVEDLPIEDGVAKAQLVSDLWERGLLVTNGPLPLAFGDDDDHDDGSFELVE</sequence>
<evidence type="ECO:0000256" key="11">
    <source>
        <dbReference type="ARBA" id="ARBA00023242"/>
    </source>
</evidence>
<evidence type="ECO:0000256" key="1">
    <source>
        <dbReference type="ARBA" id="ARBA00004123"/>
    </source>
</evidence>
<evidence type="ECO:0000259" key="16">
    <source>
        <dbReference type="PROSITE" id="PS51184"/>
    </source>
</evidence>
<evidence type="ECO:0000256" key="5">
    <source>
        <dbReference type="ARBA" id="ARBA00022853"/>
    </source>
</evidence>
<protein>
    <recommendedName>
        <fullName evidence="14">Bifunctional lysine-specific demethylase and histidyl-hydroxylase</fullName>
        <ecNumber evidence="14">1.14.11.27</ecNumber>
    </recommendedName>
</protein>
<keyword evidence="8 14" id="KW-0408">Iron</keyword>
<evidence type="ECO:0000256" key="3">
    <source>
        <dbReference type="ARBA" id="ARBA00022491"/>
    </source>
</evidence>
<evidence type="ECO:0000256" key="10">
    <source>
        <dbReference type="ARBA" id="ARBA00023163"/>
    </source>
</evidence>
<dbReference type="FunFam" id="3.90.930.40:FF:000001">
    <property type="entry name" value="ribosomal oxygenase 1 isoform X1"/>
    <property type="match status" value="1"/>
</dbReference>
<comment type="catalytic activity">
    <reaction evidence="13 14">
        <text>N(6),N(6)-dimethyl-L-lysyl(36)-[histone H3] + 2 2-oxoglutarate + 2 O2 = L-lysyl(36)-[histone H3] + 2 formaldehyde + 2 succinate + 2 CO2</text>
        <dbReference type="Rhea" id="RHEA:42032"/>
        <dbReference type="Rhea" id="RHEA-COMP:9785"/>
        <dbReference type="Rhea" id="RHEA-COMP:9787"/>
        <dbReference type="ChEBI" id="CHEBI:15379"/>
        <dbReference type="ChEBI" id="CHEBI:16526"/>
        <dbReference type="ChEBI" id="CHEBI:16810"/>
        <dbReference type="ChEBI" id="CHEBI:16842"/>
        <dbReference type="ChEBI" id="CHEBI:29969"/>
        <dbReference type="ChEBI" id="CHEBI:30031"/>
        <dbReference type="ChEBI" id="CHEBI:61976"/>
        <dbReference type="EC" id="1.14.11.27"/>
    </reaction>
</comment>
<dbReference type="AlphaFoldDB" id="A0A9N9TZ33"/>
<dbReference type="SUPFAM" id="SSF51197">
    <property type="entry name" value="Clavaminate synthase-like"/>
    <property type="match status" value="1"/>
</dbReference>
<comment type="function">
    <text evidence="12">Oxygenase that can act as both a histone lysine demethylase and a ribosomal histidine hydroxylase. Specifically demethylates 'Lys-4' (H3K4me) and 'Lys-36' (H3K36me) of histone H3, thereby playing a central role in histone code.</text>
</comment>
<dbReference type="Proteomes" id="UP001153712">
    <property type="component" value="Chromosome 9"/>
</dbReference>
<evidence type="ECO:0000313" key="18">
    <source>
        <dbReference type="Proteomes" id="UP001153712"/>
    </source>
</evidence>
<evidence type="ECO:0000256" key="6">
    <source>
        <dbReference type="ARBA" id="ARBA00022964"/>
    </source>
</evidence>
<keyword evidence="11 14" id="KW-0539">Nucleus</keyword>
<evidence type="ECO:0000256" key="13">
    <source>
        <dbReference type="ARBA" id="ARBA00047915"/>
    </source>
</evidence>
<evidence type="ECO:0000256" key="14">
    <source>
        <dbReference type="RuleBase" id="RU366061"/>
    </source>
</evidence>
<comment type="subcellular location">
    <subcellularLocation>
        <location evidence="1 14">Nucleus</location>
    </subcellularLocation>
</comment>
<dbReference type="GO" id="GO:0140680">
    <property type="term" value="F:histone H3K36me/H3K36me2 demethylase activity"/>
    <property type="evidence" value="ECO:0007669"/>
    <property type="project" value="UniProtKB-EC"/>
</dbReference>
<dbReference type="Gene3D" id="2.60.120.650">
    <property type="entry name" value="Cupin"/>
    <property type="match status" value="1"/>
</dbReference>
<evidence type="ECO:0000256" key="7">
    <source>
        <dbReference type="ARBA" id="ARBA00023002"/>
    </source>
</evidence>
<evidence type="ECO:0000256" key="4">
    <source>
        <dbReference type="ARBA" id="ARBA00022723"/>
    </source>
</evidence>
<keyword evidence="18" id="KW-1185">Reference proteome</keyword>
<keyword evidence="7 14" id="KW-0560">Oxidoreductase</keyword>
<dbReference type="EMBL" id="OU900102">
    <property type="protein sequence ID" value="CAG9865116.1"/>
    <property type="molecule type" value="Genomic_DNA"/>
</dbReference>
<evidence type="ECO:0000256" key="12">
    <source>
        <dbReference type="ARBA" id="ARBA00025670"/>
    </source>
</evidence>
<evidence type="ECO:0000256" key="2">
    <source>
        <dbReference type="ARBA" id="ARBA00010309"/>
    </source>
</evidence>
<dbReference type="InterPro" id="IPR003347">
    <property type="entry name" value="JmjC_dom"/>
</dbReference>
<keyword evidence="3" id="KW-0678">Repressor</keyword>
<name>A0A9N9TZ33_PHYSR</name>
<dbReference type="EC" id="1.14.11.27" evidence="14"/>
<accession>A0A9N9TZ33</accession>
<evidence type="ECO:0000256" key="9">
    <source>
        <dbReference type="ARBA" id="ARBA00023015"/>
    </source>
</evidence>
<keyword evidence="5" id="KW-0156">Chromatin regulator</keyword>
<reference evidence="17" key="1">
    <citation type="submission" date="2022-01" db="EMBL/GenBank/DDBJ databases">
        <authorList>
            <person name="King R."/>
        </authorList>
    </citation>
    <scope>NUCLEOTIDE SEQUENCE</scope>
</reference>